<dbReference type="PANTHER" id="PTHR11066">
    <property type="entry name" value="ACYL-COA THIOESTERASE"/>
    <property type="match status" value="1"/>
</dbReference>
<dbReference type="RefSeq" id="WP_043986918.1">
    <property type="nucleotide sequence ID" value="NZ_JXST01000028.1"/>
</dbReference>
<dbReference type="InterPro" id="IPR029069">
    <property type="entry name" value="HotDog_dom_sf"/>
</dbReference>
<evidence type="ECO:0000256" key="2">
    <source>
        <dbReference type="ARBA" id="ARBA00022801"/>
    </source>
</evidence>
<evidence type="ECO:0000256" key="1">
    <source>
        <dbReference type="ARBA" id="ARBA00006538"/>
    </source>
</evidence>
<dbReference type="GO" id="GO:0009062">
    <property type="term" value="P:fatty acid catabolic process"/>
    <property type="evidence" value="ECO:0007669"/>
    <property type="project" value="TreeGrafter"/>
</dbReference>
<dbReference type="GO" id="GO:0047617">
    <property type="term" value="F:fatty acyl-CoA hydrolase activity"/>
    <property type="evidence" value="ECO:0007669"/>
    <property type="project" value="InterPro"/>
</dbReference>
<sequence length="286" mass="31091">MPQVTYRSPTLSDLVSTLLVDQTDDHHFVATQLDNPGHHIAGGHLAGQVLVAASRTAPGRSAHSLHVYYLRAGDARYPVEVQVDAARDGGTLATRRITARQNGEILLEALASFSAPVDALDYQATIPDVPEPLSVPTMAEQLADYAEESGGFWVRDQPFELRYIDPHPRLAKDSSDPAPHLRMWWRPTDTIPDDPALHAGLLAYLTGTTMLEAAMIPRGALPAHTFSALIDHALWFHRPVDLSDWVLSDQTSPSGIGGRGLASGTMYNRAGQLVCVATQELYFGRG</sequence>
<evidence type="ECO:0000259" key="4">
    <source>
        <dbReference type="Pfam" id="PF13622"/>
    </source>
</evidence>
<dbReference type="CDD" id="cd03444">
    <property type="entry name" value="Thioesterase_II_repeat1"/>
    <property type="match status" value="1"/>
</dbReference>
<dbReference type="InterPro" id="IPR049449">
    <property type="entry name" value="TesB_ACOT8-like_N"/>
</dbReference>
<dbReference type="InterPro" id="IPR025652">
    <property type="entry name" value="TesB_C"/>
</dbReference>
<comment type="similarity">
    <text evidence="1">Belongs to the C/M/P thioester hydrolase family.</text>
</comment>
<proteinExistence type="inferred from homology"/>
<dbReference type="SUPFAM" id="SSF54637">
    <property type="entry name" value="Thioesterase/thiol ester dehydrase-isomerase"/>
    <property type="match status" value="2"/>
</dbReference>
<dbReference type="PATRIC" id="fig|280871.6.peg.3979"/>
<dbReference type="Gene3D" id="2.40.160.210">
    <property type="entry name" value="Acyl-CoA thioesterase, double hotdog domain"/>
    <property type="match status" value="1"/>
</dbReference>
<name>A0A0D1LB23_9MYCO</name>
<gene>
    <name evidence="5" type="ORF">TL10_19220</name>
</gene>
<dbReference type="PANTHER" id="PTHR11066:SF34">
    <property type="entry name" value="ACYL-COENZYME A THIOESTERASE 8"/>
    <property type="match status" value="1"/>
</dbReference>
<dbReference type="AlphaFoldDB" id="A0A0D1LB23"/>
<dbReference type="Proteomes" id="UP000032221">
    <property type="component" value="Unassembled WGS sequence"/>
</dbReference>
<keyword evidence="2" id="KW-0378">Hydrolase</keyword>
<protein>
    <submittedName>
        <fullName evidence="5">Acyl-CoA thioesterase</fullName>
    </submittedName>
</protein>
<dbReference type="InterPro" id="IPR042171">
    <property type="entry name" value="Acyl-CoA_hotdog"/>
</dbReference>
<reference evidence="5 6" key="1">
    <citation type="submission" date="2015-01" db="EMBL/GenBank/DDBJ databases">
        <title>Genome sequence of Mycobacterium llatzerense and Mycobacterium immunogenum recovered from brain abscess.</title>
        <authorList>
            <person name="Greninger A.L."/>
            <person name="Langelier C."/>
            <person name="Cunningham G."/>
            <person name="Chiu C.Y."/>
            <person name="Miller S."/>
        </authorList>
    </citation>
    <scope>NUCLEOTIDE SEQUENCE [LARGE SCALE GENOMIC DNA]</scope>
    <source>
        <strain evidence="5 6">CLUC14</strain>
    </source>
</reference>
<dbReference type="InterPro" id="IPR003703">
    <property type="entry name" value="Acyl_CoA_thio"/>
</dbReference>
<keyword evidence="6" id="KW-1185">Reference proteome</keyword>
<dbReference type="OrthoDB" id="9781019at2"/>
<evidence type="ECO:0000259" key="3">
    <source>
        <dbReference type="Pfam" id="PF02551"/>
    </source>
</evidence>
<organism evidence="5 6">
    <name type="scientific">Mycolicibacterium llatzerense</name>
    <dbReference type="NCBI Taxonomy" id="280871"/>
    <lineage>
        <taxon>Bacteria</taxon>
        <taxon>Bacillati</taxon>
        <taxon>Actinomycetota</taxon>
        <taxon>Actinomycetes</taxon>
        <taxon>Mycobacteriales</taxon>
        <taxon>Mycobacteriaceae</taxon>
        <taxon>Mycolicibacterium</taxon>
    </lineage>
</organism>
<dbReference type="GO" id="GO:0006637">
    <property type="term" value="P:acyl-CoA metabolic process"/>
    <property type="evidence" value="ECO:0007669"/>
    <property type="project" value="InterPro"/>
</dbReference>
<accession>A0A0D1LB23</accession>
<dbReference type="STRING" id="280871.TL10_19220"/>
<dbReference type="EMBL" id="JXST01000028">
    <property type="protein sequence ID" value="KIU15417.1"/>
    <property type="molecule type" value="Genomic_DNA"/>
</dbReference>
<dbReference type="CDD" id="cd03445">
    <property type="entry name" value="Thioesterase_II_repeat2"/>
    <property type="match status" value="1"/>
</dbReference>
<dbReference type="Pfam" id="PF02551">
    <property type="entry name" value="Acyl_CoA_thio"/>
    <property type="match status" value="1"/>
</dbReference>
<evidence type="ECO:0000313" key="6">
    <source>
        <dbReference type="Proteomes" id="UP000032221"/>
    </source>
</evidence>
<dbReference type="Pfam" id="PF13622">
    <property type="entry name" value="4HBT_3"/>
    <property type="match status" value="1"/>
</dbReference>
<evidence type="ECO:0000313" key="5">
    <source>
        <dbReference type="EMBL" id="KIU15417.1"/>
    </source>
</evidence>
<feature type="domain" description="Acyl-CoA thioesterase 2 C-terminal" evidence="3">
    <location>
        <begin position="180"/>
        <end position="280"/>
    </location>
</feature>
<feature type="domain" description="Acyl-CoA thioesterase-like N-terminal HotDog" evidence="4">
    <location>
        <begin position="36"/>
        <end position="113"/>
    </location>
</feature>
<comment type="caution">
    <text evidence="5">The sequence shown here is derived from an EMBL/GenBank/DDBJ whole genome shotgun (WGS) entry which is preliminary data.</text>
</comment>